<reference evidence="4 5" key="1">
    <citation type="submission" date="2021-06" db="EMBL/GenBank/DDBJ databases">
        <title>Caerostris extrusa draft genome.</title>
        <authorList>
            <person name="Kono N."/>
            <person name="Arakawa K."/>
        </authorList>
    </citation>
    <scope>NUCLEOTIDE SEQUENCE [LARGE SCALE GENOMIC DNA]</scope>
</reference>
<evidence type="ECO:0000259" key="3">
    <source>
        <dbReference type="PROSITE" id="PS51349"/>
    </source>
</evidence>
<dbReference type="InterPro" id="IPR000262">
    <property type="entry name" value="FMN-dep_DH"/>
</dbReference>
<dbReference type="SUPFAM" id="SSF51395">
    <property type="entry name" value="FMN-linked oxidoreductases"/>
    <property type="match status" value="1"/>
</dbReference>
<sequence length="186" mass="20622">MGRQQHNLSQERLYTAFYKEKGQNLKRLYLLLLIAFPYAKGNRNIAIVLNLKYRKWFFCDTLCGDDAKAAVECGVSAIIVSNHGGRLIEKVVPTLEVLEEVVDAVNGKVEVYLDGGIRSGSDVFIALALGAKSTFIGRPAIWGLSLDGENGVRKVLQILKEELLMTMQLAGAETVEHIKRSMVVKI</sequence>
<protein>
    <submittedName>
        <fullName evidence="4">Hydroxyacid oxidase 1</fullName>
    </submittedName>
</protein>
<dbReference type="InterPro" id="IPR037396">
    <property type="entry name" value="FMN_HAD"/>
</dbReference>
<dbReference type="Pfam" id="PF01070">
    <property type="entry name" value="FMN_dh"/>
    <property type="match status" value="1"/>
</dbReference>
<keyword evidence="5" id="KW-1185">Reference proteome</keyword>
<dbReference type="EMBL" id="BPLR01013281">
    <property type="protein sequence ID" value="GIY60128.1"/>
    <property type="molecule type" value="Genomic_DNA"/>
</dbReference>
<dbReference type="PANTHER" id="PTHR10578">
    <property type="entry name" value="S -2-HYDROXY-ACID OXIDASE-RELATED"/>
    <property type="match status" value="1"/>
</dbReference>
<dbReference type="AlphaFoldDB" id="A0AAV4UQX0"/>
<dbReference type="Proteomes" id="UP001054945">
    <property type="component" value="Unassembled WGS sequence"/>
</dbReference>
<evidence type="ECO:0000256" key="1">
    <source>
        <dbReference type="ARBA" id="ARBA00001917"/>
    </source>
</evidence>
<keyword evidence="2" id="KW-0560">Oxidoreductase</keyword>
<evidence type="ECO:0000256" key="2">
    <source>
        <dbReference type="ARBA" id="ARBA00023002"/>
    </source>
</evidence>
<evidence type="ECO:0000313" key="4">
    <source>
        <dbReference type="EMBL" id="GIY60128.1"/>
    </source>
</evidence>
<dbReference type="InterPro" id="IPR013785">
    <property type="entry name" value="Aldolase_TIM"/>
</dbReference>
<dbReference type="PROSITE" id="PS51349">
    <property type="entry name" value="FMN_HYDROXY_ACID_DH_2"/>
    <property type="match status" value="1"/>
</dbReference>
<proteinExistence type="predicted"/>
<organism evidence="4 5">
    <name type="scientific">Caerostris extrusa</name>
    <name type="common">Bark spider</name>
    <name type="synonym">Caerostris bankana</name>
    <dbReference type="NCBI Taxonomy" id="172846"/>
    <lineage>
        <taxon>Eukaryota</taxon>
        <taxon>Metazoa</taxon>
        <taxon>Ecdysozoa</taxon>
        <taxon>Arthropoda</taxon>
        <taxon>Chelicerata</taxon>
        <taxon>Arachnida</taxon>
        <taxon>Araneae</taxon>
        <taxon>Araneomorphae</taxon>
        <taxon>Entelegynae</taxon>
        <taxon>Araneoidea</taxon>
        <taxon>Araneidae</taxon>
        <taxon>Caerostris</taxon>
    </lineage>
</organism>
<gene>
    <name evidence="4" type="primary">Hao1</name>
    <name evidence="4" type="ORF">CEXT_660921</name>
</gene>
<feature type="domain" description="FMN hydroxy acid dehydrogenase" evidence="3">
    <location>
        <begin position="1"/>
        <end position="186"/>
    </location>
</feature>
<comment type="caution">
    <text evidence="4">The sequence shown here is derived from an EMBL/GenBank/DDBJ whole genome shotgun (WGS) entry which is preliminary data.</text>
</comment>
<evidence type="ECO:0000313" key="5">
    <source>
        <dbReference type="Proteomes" id="UP001054945"/>
    </source>
</evidence>
<dbReference type="Gene3D" id="3.20.20.70">
    <property type="entry name" value="Aldolase class I"/>
    <property type="match status" value="1"/>
</dbReference>
<accession>A0AAV4UQX0</accession>
<dbReference type="GO" id="GO:0016491">
    <property type="term" value="F:oxidoreductase activity"/>
    <property type="evidence" value="ECO:0007669"/>
    <property type="project" value="UniProtKB-KW"/>
</dbReference>
<name>A0AAV4UQX0_CAEEX</name>
<dbReference type="PANTHER" id="PTHR10578:SF149">
    <property type="entry name" value="2-HYDROXYACID OXIDASE 2"/>
    <property type="match status" value="1"/>
</dbReference>
<comment type="cofactor">
    <cofactor evidence="1">
        <name>FMN</name>
        <dbReference type="ChEBI" id="CHEBI:58210"/>
    </cofactor>
</comment>